<feature type="region of interest" description="Disordered" evidence="2">
    <location>
        <begin position="1"/>
        <end position="22"/>
    </location>
</feature>
<evidence type="ECO:0000256" key="1">
    <source>
        <dbReference type="ARBA" id="ARBA00022694"/>
    </source>
</evidence>
<proteinExistence type="predicted"/>
<organism evidence="4 5">
    <name type="scientific">Methanofollis liminatans DSM 4140</name>
    <dbReference type="NCBI Taxonomy" id="28892"/>
    <lineage>
        <taxon>Archaea</taxon>
        <taxon>Methanobacteriati</taxon>
        <taxon>Methanobacteriota</taxon>
        <taxon>Stenosarchaea group</taxon>
        <taxon>Methanomicrobia</taxon>
        <taxon>Methanomicrobiales</taxon>
        <taxon>Methanomicrobiaceae</taxon>
        <taxon>Methanofollis</taxon>
    </lineage>
</organism>
<dbReference type="InterPro" id="IPR040777">
    <property type="entry name" value="DUF5591"/>
</dbReference>
<dbReference type="InterPro" id="IPR036895">
    <property type="entry name" value="Uracil-DNA_glycosylase-like_sf"/>
</dbReference>
<protein>
    <recommendedName>
        <fullName evidence="3">DUF5591 domain-containing protein</fullName>
    </recommendedName>
</protein>
<keyword evidence="1" id="KW-0819">tRNA processing</keyword>
<evidence type="ECO:0000256" key="2">
    <source>
        <dbReference type="SAM" id="MobiDB-lite"/>
    </source>
</evidence>
<evidence type="ECO:0000313" key="5">
    <source>
        <dbReference type="Proteomes" id="UP000005095"/>
    </source>
</evidence>
<dbReference type="OrthoDB" id="115061at2157"/>
<dbReference type="Pfam" id="PF17884">
    <property type="entry name" value="DUF5591"/>
    <property type="match status" value="1"/>
</dbReference>
<name>J1L4B0_9EURY</name>
<gene>
    <name evidence="4" type="ORF">Metli_1642</name>
</gene>
<evidence type="ECO:0000313" key="4">
    <source>
        <dbReference type="EMBL" id="EJG07590.1"/>
    </source>
</evidence>
<dbReference type="Gene3D" id="3.40.50.10630">
    <property type="entry name" value="Uracil-DNA glycosylase-like"/>
    <property type="match status" value="1"/>
</dbReference>
<dbReference type="Proteomes" id="UP000005095">
    <property type="component" value="Chromosome"/>
</dbReference>
<reference evidence="4 5" key="1">
    <citation type="submission" date="2011-08" db="EMBL/GenBank/DDBJ databases">
        <title>The complete genome of Methanofollis liminatans DSM 4140.</title>
        <authorList>
            <consortium name="US DOE Joint Genome Institute (JGI-PGF)"/>
            <person name="Lucas S."/>
            <person name="Han J."/>
            <person name="Lapidus A."/>
            <person name="Bruce D."/>
            <person name="Goodwin L."/>
            <person name="Pitluck S."/>
            <person name="Peters L."/>
            <person name="Kyrpides N."/>
            <person name="Mavromatis K."/>
            <person name="Ivanova N."/>
            <person name="Mikhailova N."/>
            <person name="Lu M."/>
            <person name="Detter J.C."/>
            <person name="Tapia R."/>
            <person name="Han C."/>
            <person name="Land M."/>
            <person name="Hauser L."/>
            <person name="Markowitz V."/>
            <person name="Cheng J.-F."/>
            <person name="Hugenholtz P."/>
            <person name="Woyke T."/>
            <person name="Wu D."/>
            <person name="Spring S."/>
            <person name="Schuler E."/>
            <person name="Brambilla E."/>
            <person name="Klenk H.-P."/>
            <person name="Eisen J.A."/>
        </authorList>
    </citation>
    <scope>NUCLEOTIDE SEQUENCE [LARGE SCALE GENOMIC DNA]</scope>
    <source>
        <strain evidence="4 5">DSM 4140</strain>
    </source>
</reference>
<dbReference type="AlphaFoldDB" id="J1L4B0"/>
<feature type="domain" description="DUF5591" evidence="3">
    <location>
        <begin position="36"/>
        <end position="163"/>
    </location>
</feature>
<dbReference type="EMBL" id="CM001555">
    <property type="protein sequence ID" value="EJG07590.1"/>
    <property type="molecule type" value="Genomic_DNA"/>
</dbReference>
<dbReference type="GO" id="GO:0008033">
    <property type="term" value="P:tRNA processing"/>
    <property type="evidence" value="ECO:0007669"/>
    <property type="project" value="UniProtKB-KW"/>
</dbReference>
<feature type="compositionally biased region" description="Basic and acidic residues" evidence="2">
    <location>
        <begin position="1"/>
        <end position="15"/>
    </location>
</feature>
<dbReference type="RefSeq" id="WP_004039348.1">
    <property type="nucleotide sequence ID" value="NZ_CM001555.1"/>
</dbReference>
<dbReference type="STRING" id="28892.Metli_1642"/>
<sequence length="206" mass="23127">MKDRDDTERSPEGRGDGTPPFFRPEFEEAFRFIVGAYAVRPSELAVFLPCSVQKPYSTSPSHRKFDEVIAAAVPAGKAHVVVFGTCGVVPRELERMYPYATYRYNLGRCPDPIVHRSFLRIETPRIAAYLEKTEDIYRRRVAYCLGDFRAAMTAAVERTAIPVTIAPAEETIAACRDPSARFPDGSLNSRAYLLDFERALSAAVRR</sequence>
<accession>J1L4B0</accession>
<evidence type="ECO:0000259" key="3">
    <source>
        <dbReference type="Pfam" id="PF17884"/>
    </source>
</evidence>
<dbReference type="HOGENOM" id="CLU_106158_0_0_2"/>
<dbReference type="SUPFAM" id="SSF52141">
    <property type="entry name" value="Uracil-DNA glycosylase-like"/>
    <property type="match status" value="1"/>
</dbReference>
<keyword evidence="5" id="KW-1185">Reference proteome</keyword>